<dbReference type="PANTHER" id="PTHR14187:SF5">
    <property type="entry name" value="HEAT SHOCK 70 KDA PROTEIN 12A"/>
    <property type="match status" value="1"/>
</dbReference>
<name>A0A8H7QTA2_9FUNG</name>
<keyword evidence="2" id="KW-0067">ATP-binding</keyword>
<dbReference type="InterPro" id="IPR043129">
    <property type="entry name" value="ATPase_NBD"/>
</dbReference>
<protein>
    <recommendedName>
        <fullName evidence="5">Heat shock protein 70</fullName>
    </recommendedName>
</protein>
<gene>
    <name evidence="3" type="ORF">INT47_003039</name>
</gene>
<dbReference type="Pfam" id="PF00012">
    <property type="entry name" value="HSP70"/>
    <property type="match status" value="1"/>
</dbReference>
<dbReference type="GO" id="GO:0140662">
    <property type="term" value="F:ATP-dependent protein folding chaperone"/>
    <property type="evidence" value="ECO:0007669"/>
    <property type="project" value="InterPro"/>
</dbReference>
<keyword evidence="1" id="KW-0547">Nucleotide-binding</keyword>
<evidence type="ECO:0000256" key="1">
    <source>
        <dbReference type="ARBA" id="ARBA00022741"/>
    </source>
</evidence>
<evidence type="ECO:0000256" key="2">
    <source>
        <dbReference type="ARBA" id="ARBA00022840"/>
    </source>
</evidence>
<dbReference type="Gene3D" id="3.90.640.10">
    <property type="entry name" value="Actin, Chain A, domain 4"/>
    <property type="match status" value="1"/>
</dbReference>
<dbReference type="Proteomes" id="UP000603453">
    <property type="component" value="Unassembled WGS sequence"/>
</dbReference>
<evidence type="ECO:0000313" key="4">
    <source>
        <dbReference type="Proteomes" id="UP000603453"/>
    </source>
</evidence>
<sequence length="1057" mass="119570">MTSLNQIEYIVGIDLGIATSTVSIAHVNDPFNIITVLSWDDLKKSSQKFLSSVLYLKDGNDTPLCGIRHDDVGDLGVYVANIGQYLFDIDASNEKLGQMMDGLTLKKVISDYLKYFVQLALKRLQIHDKVIKNIHFKEFVNEEFIDEDIKTVCYCLVCPTNRQEFMKDCFIDAEIIEKSEAEHRLSFITKAVATAHYQLSLPRYMTRIQDDQNYLVCDLGDISIGLAKINAASTESLSVVTKIYDDLTLGSINLETNFKSHLMNNMADLNLDNLLIDLFVDKFLEIKYAFTLEDPDIVAISIENSNGDTVNFTITDIISNAEEANNQCDLFLSGKYGADTHFIESLTVKNAGVLTYHYHTIDDKLEKVSSGAVSSIISTYKSQIPFVLDNENRSLFPDKERLLPEKVLEESTDDNNGHDAYDFIVGIDFGTSFSGCSYVKLKDKDGNPVTEKTIKTISKKWPGNYQNKHTRAPTLLIYDKDMRPEYWGEEASLNATRHKDRKLLKNFKLFLCPESLEKSYGIANNLGNLEEQVGFADDGTPKNEVNVIRVIADYLRRFHHHAIKYILAEEMNEIYSFFNRTELLEKYKIRYVITIPAMWSSLARNSMVKAAIEATMIKEDEVNQLLIISDLEAAALSCEKRFTDYIVDSKRDVNNTNFIVCDAGGGTVDLVTFNLKVNEKKESMICQIGDGIGDTCGSTYLDVRFKDYIRDFYASLGVNIDIPKIQLDSVMQHFIKNQKTQFMPDLEGDSFYDISLPGKDVLNFSSSSKYRMADNNRTLKMKNQDMKEIVFDPIVKRIFDLIDNQLKQAKKGSRKIDAILMVGGFSQSRYLQQCIKDQYKGVCHVSVPFEGVTAISHGAVSYALNPRMILKRSAEQSFSLEVQAPFYKKLTDSAEKKVVGPVGVDYVRGRLEFFVTKNQQLEGDRRTVCTKDVFVQYPNAAVIAISSCDSKTVANNRYVTDSHAKIMETKITMPSVNKRDGDLVKFKVSLQIEHIGVSVTVECQDPHINEEVRKITKNQRSSLISTPKYSLNVANSKPSLALYSENASYMFNIRETS</sequence>
<dbReference type="PANTHER" id="PTHR14187">
    <property type="entry name" value="ALPHA KINASE/ELONGATION FACTOR 2 KINASE"/>
    <property type="match status" value="1"/>
</dbReference>
<organism evidence="3 4">
    <name type="scientific">Mucor saturninus</name>
    <dbReference type="NCBI Taxonomy" id="64648"/>
    <lineage>
        <taxon>Eukaryota</taxon>
        <taxon>Fungi</taxon>
        <taxon>Fungi incertae sedis</taxon>
        <taxon>Mucoromycota</taxon>
        <taxon>Mucoromycotina</taxon>
        <taxon>Mucoromycetes</taxon>
        <taxon>Mucorales</taxon>
        <taxon>Mucorineae</taxon>
        <taxon>Mucoraceae</taxon>
        <taxon>Mucor</taxon>
    </lineage>
</organism>
<dbReference type="AlphaFoldDB" id="A0A8H7QTA2"/>
<accession>A0A8H7QTA2</accession>
<dbReference type="InterPro" id="IPR013126">
    <property type="entry name" value="Hsp_70_fam"/>
</dbReference>
<evidence type="ECO:0000313" key="3">
    <source>
        <dbReference type="EMBL" id="KAG2198326.1"/>
    </source>
</evidence>
<reference evidence="3" key="1">
    <citation type="submission" date="2020-12" db="EMBL/GenBank/DDBJ databases">
        <title>Metabolic potential, ecology and presence of endohyphal bacteria is reflected in genomic diversity of Mucoromycotina.</title>
        <authorList>
            <person name="Muszewska A."/>
            <person name="Okrasinska A."/>
            <person name="Steczkiewicz K."/>
            <person name="Drgas O."/>
            <person name="Orlowska M."/>
            <person name="Perlinska-Lenart U."/>
            <person name="Aleksandrzak-Piekarczyk T."/>
            <person name="Szatraj K."/>
            <person name="Zielenkiewicz U."/>
            <person name="Pilsyk S."/>
            <person name="Malc E."/>
            <person name="Mieczkowski P."/>
            <person name="Kruszewska J.S."/>
            <person name="Biernat P."/>
            <person name="Pawlowska J."/>
        </authorList>
    </citation>
    <scope>NUCLEOTIDE SEQUENCE</scope>
    <source>
        <strain evidence="3">WA0000017839</strain>
    </source>
</reference>
<comment type="caution">
    <text evidence="3">The sequence shown here is derived from an EMBL/GenBank/DDBJ whole genome shotgun (WGS) entry which is preliminary data.</text>
</comment>
<proteinExistence type="predicted"/>
<dbReference type="OrthoDB" id="2275019at2759"/>
<dbReference type="Gene3D" id="3.30.420.40">
    <property type="match status" value="2"/>
</dbReference>
<keyword evidence="4" id="KW-1185">Reference proteome</keyword>
<dbReference type="SUPFAM" id="SSF53067">
    <property type="entry name" value="Actin-like ATPase domain"/>
    <property type="match status" value="2"/>
</dbReference>
<dbReference type="EMBL" id="JAEPRD010000113">
    <property type="protein sequence ID" value="KAG2198326.1"/>
    <property type="molecule type" value="Genomic_DNA"/>
</dbReference>
<evidence type="ECO:0008006" key="5">
    <source>
        <dbReference type="Google" id="ProtNLM"/>
    </source>
</evidence>
<dbReference type="GO" id="GO:0005524">
    <property type="term" value="F:ATP binding"/>
    <property type="evidence" value="ECO:0007669"/>
    <property type="project" value="UniProtKB-KW"/>
</dbReference>